<sequence length="384" mass="42449">MKCLNRSRASAVKAEAETETSAGLKGLKKSAPSSCVPSSTSQHLDSEPQGPHNKENCREKPCSVEVLSDDEVLLSSSSLTEDSGYLSLHNSQLEHCDGDTHCTETLEKCTEEKDCTLSPIHSDSKSSCLPVLKFQEEVCKQLAKGYRKSQSYDWTVINKLAERYGLHNIIGAKMGLEYVDIFCGLLKKDMKHILTRILGLLGECDLINCKKVSKTWRKIIHQDARAVQRCRNTEQMLRDSRRSTESLSRDFGLSRVVFSCLQSVASSTPGHKPTKKTHSQTDSTRNAAKPSRFAEFHEATKILKGHEALRSCRLCGSPARFDSAMKRAVCMRASCAFDFCSLCQSAYHGSTPCPRGIIKASSSPHCQTAPLAGSARSKRSIRRL</sequence>
<gene>
    <name evidence="1" type="ORF">PGIGA_G00191490</name>
</gene>
<evidence type="ECO:0000313" key="2">
    <source>
        <dbReference type="Proteomes" id="UP000829447"/>
    </source>
</evidence>
<dbReference type="Proteomes" id="UP000829447">
    <property type="component" value="Linkage Group LG3"/>
</dbReference>
<organism evidence="1 2">
    <name type="scientific">Pangasianodon gigas</name>
    <name type="common">Mekong giant catfish</name>
    <name type="synonym">Pangasius gigas</name>
    <dbReference type="NCBI Taxonomy" id="30993"/>
    <lineage>
        <taxon>Eukaryota</taxon>
        <taxon>Metazoa</taxon>
        <taxon>Chordata</taxon>
        <taxon>Craniata</taxon>
        <taxon>Vertebrata</taxon>
        <taxon>Euteleostomi</taxon>
        <taxon>Actinopterygii</taxon>
        <taxon>Neopterygii</taxon>
        <taxon>Teleostei</taxon>
        <taxon>Ostariophysi</taxon>
        <taxon>Siluriformes</taxon>
        <taxon>Pangasiidae</taxon>
        <taxon>Pangasianodon</taxon>
    </lineage>
</organism>
<name>A0ACC5WCD5_PANGG</name>
<accession>A0ACC5WCD5</accession>
<comment type="caution">
    <text evidence="1">The sequence shown here is derived from an EMBL/GenBank/DDBJ whole genome shotgun (WGS) entry which is preliminary data.</text>
</comment>
<proteinExistence type="predicted"/>
<reference evidence="1 2" key="1">
    <citation type="journal article" date="2022" name="bioRxiv">
        <title>An ancient truncated duplication of the anti-Mullerian hormone receptor type 2 gene is a potential conserved master sex determinant in the Pangasiidae catfish family.</title>
        <authorList>
            <person name="Wen M."/>
            <person name="Pan Q."/>
            <person name="Jouanno E."/>
            <person name="Montfort J."/>
            <person name="Zahm M."/>
            <person name="Cabau C."/>
            <person name="Klopp C."/>
            <person name="Iampietro C."/>
            <person name="Roques C."/>
            <person name="Bouchez O."/>
            <person name="Castinel A."/>
            <person name="Donnadieu C."/>
            <person name="Parrinello H."/>
            <person name="Poncet C."/>
            <person name="Belmonte E."/>
            <person name="Gautier V."/>
            <person name="Avarre J.-C."/>
            <person name="Dugue R."/>
            <person name="Gustiano R."/>
            <person name="Ha T.T.T."/>
            <person name="Campet M."/>
            <person name="Sriphairoj K."/>
            <person name="Ribolli J."/>
            <person name="de Almeida F.L."/>
            <person name="Desvignes T."/>
            <person name="Postlethwait J.H."/>
            <person name="Bucao C.F."/>
            <person name="Robinson-Rechavi M."/>
            <person name="Bobe J."/>
            <person name="Herpin A."/>
            <person name="Guiguen Y."/>
        </authorList>
    </citation>
    <scope>NUCLEOTIDE SEQUENCE [LARGE SCALE GENOMIC DNA]</scope>
    <source>
        <strain evidence="1">YG-Dec2019</strain>
    </source>
</reference>
<evidence type="ECO:0000313" key="1">
    <source>
        <dbReference type="EMBL" id="MCI4376708.1"/>
    </source>
</evidence>
<protein>
    <submittedName>
        <fullName evidence="1">Uncharacterized protein</fullName>
    </submittedName>
</protein>
<keyword evidence="2" id="KW-1185">Reference proteome</keyword>
<dbReference type="EMBL" id="CM040456">
    <property type="protein sequence ID" value="MCI4376708.1"/>
    <property type="molecule type" value="Genomic_DNA"/>
</dbReference>